<evidence type="ECO:0000313" key="5">
    <source>
        <dbReference type="EMBL" id="GAA5086498.1"/>
    </source>
</evidence>
<feature type="domain" description="6-phosphogluconate dehydrogenase NADP-binding" evidence="3">
    <location>
        <begin position="2"/>
        <end position="160"/>
    </location>
</feature>
<dbReference type="SUPFAM" id="SSF51735">
    <property type="entry name" value="NAD(P)-binding Rossmann-fold domains"/>
    <property type="match status" value="1"/>
</dbReference>
<dbReference type="PANTHER" id="PTHR43060">
    <property type="entry name" value="3-HYDROXYISOBUTYRATE DEHYDROGENASE-LIKE 1, MITOCHONDRIAL-RELATED"/>
    <property type="match status" value="1"/>
</dbReference>
<keyword evidence="6" id="KW-1185">Reference proteome</keyword>
<dbReference type="RefSeq" id="WP_345369521.1">
    <property type="nucleotide sequence ID" value="NZ_BAABKD010000002.1"/>
</dbReference>
<dbReference type="InterPro" id="IPR036291">
    <property type="entry name" value="NAD(P)-bd_dom_sf"/>
</dbReference>
<dbReference type="Gene3D" id="1.10.1040.10">
    <property type="entry name" value="N-(1-d-carboxylethyl)-l-norvaline Dehydrogenase, domain 2"/>
    <property type="match status" value="1"/>
</dbReference>
<gene>
    <name evidence="5" type="ORF">GCM10023337_06190</name>
</gene>
<dbReference type="SUPFAM" id="SSF48179">
    <property type="entry name" value="6-phosphogluconate dehydrogenase C-terminal domain-like"/>
    <property type="match status" value="1"/>
</dbReference>
<evidence type="ECO:0000256" key="2">
    <source>
        <dbReference type="ARBA" id="ARBA00023027"/>
    </source>
</evidence>
<dbReference type="Pfam" id="PF14833">
    <property type="entry name" value="NAD_binding_11"/>
    <property type="match status" value="1"/>
</dbReference>
<protein>
    <submittedName>
        <fullName evidence="5">NAD(P)-dependent oxidoreductase</fullName>
    </submittedName>
</protein>
<proteinExistence type="predicted"/>
<dbReference type="Pfam" id="PF03446">
    <property type="entry name" value="NAD_binding_2"/>
    <property type="match status" value="1"/>
</dbReference>
<dbReference type="PANTHER" id="PTHR43060:SF15">
    <property type="entry name" value="3-HYDROXYISOBUTYRATE DEHYDROGENASE-LIKE 1, MITOCHONDRIAL-RELATED"/>
    <property type="match status" value="1"/>
</dbReference>
<dbReference type="PIRSF" id="PIRSF000103">
    <property type="entry name" value="HIBADH"/>
    <property type="match status" value="1"/>
</dbReference>
<keyword evidence="1" id="KW-0560">Oxidoreductase</keyword>
<dbReference type="InterPro" id="IPR029154">
    <property type="entry name" value="HIBADH-like_NADP-bd"/>
</dbReference>
<feature type="domain" description="3-hydroxyisobutyrate dehydrogenase-like NAD-binding" evidence="4">
    <location>
        <begin position="163"/>
        <end position="282"/>
    </location>
</feature>
<evidence type="ECO:0000313" key="6">
    <source>
        <dbReference type="Proteomes" id="UP001500227"/>
    </source>
</evidence>
<dbReference type="Proteomes" id="UP001500227">
    <property type="component" value="Unassembled WGS sequence"/>
</dbReference>
<comment type="caution">
    <text evidence="5">The sequence shown here is derived from an EMBL/GenBank/DDBJ whole genome shotgun (WGS) entry which is preliminary data.</text>
</comment>
<dbReference type="InterPro" id="IPR015815">
    <property type="entry name" value="HIBADH-related"/>
</dbReference>
<dbReference type="Gene3D" id="3.40.50.720">
    <property type="entry name" value="NAD(P)-binding Rossmann-like Domain"/>
    <property type="match status" value="1"/>
</dbReference>
<reference evidence="6" key="1">
    <citation type="journal article" date="2019" name="Int. J. Syst. Evol. Microbiol.">
        <title>The Global Catalogue of Microorganisms (GCM) 10K type strain sequencing project: providing services to taxonomists for standard genome sequencing and annotation.</title>
        <authorList>
            <consortium name="The Broad Institute Genomics Platform"/>
            <consortium name="The Broad Institute Genome Sequencing Center for Infectious Disease"/>
            <person name="Wu L."/>
            <person name="Ma J."/>
        </authorList>
    </citation>
    <scope>NUCLEOTIDE SEQUENCE [LARGE SCALE GENOMIC DNA]</scope>
    <source>
        <strain evidence="6">JCM 18423</strain>
    </source>
</reference>
<dbReference type="InterPro" id="IPR013328">
    <property type="entry name" value="6PGD_dom2"/>
</dbReference>
<organism evidence="5 6">
    <name type="scientific">Paenalcaligenes hermetiae</name>
    <dbReference type="NCBI Taxonomy" id="1157987"/>
    <lineage>
        <taxon>Bacteria</taxon>
        <taxon>Pseudomonadati</taxon>
        <taxon>Pseudomonadota</taxon>
        <taxon>Betaproteobacteria</taxon>
        <taxon>Burkholderiales</taxon>
        <taxon>Alcaligenaceae</taxon>
        <taxon>Paenalcaligenes</taxon>
    </lineage>
</organism>
<sequence length="287" mass="30256">MRVGFVGLGRMGLPMCQRLLQAGHTLTVWNRSSEKAHDLIKQGAQLATTPAQLAAQSDIILMCLFDAAAIETVMYGEQGLASVTSANKIIVDHATVSPQQTKQLAARLPQGWIWLDAPVSGGTAGAEAGTLAVMVGGEASALQQVRPYLQAYAARITHMGAVGAGQVTKLCNQTIVTATIAAIAEAVCLAQEAHIDSKQLATALAGGWADSTLLPIFVERMHNLPSEATATVQTMLKDLTAITDLATLQQTAMPVSHTVYQLYQLAAKQGLAHADVSHIIQTLQGKQ</sequence>
<evidence type="ECO:0000259" key="4">
    <source>
        <dbReference type="Pfam" id="PF14833"/>
    </source>
</evidence>
<evidence type="ECO:0000256" key="1">
    <source>
        <dbReference type="ARBA" id="ARBA00023002"/>
    </source>
</evidence>
<dbReference type="EMBL" id="BAABKD010000002">
    <property type="protein sequence ID" value="GAA5086498.1"/>
    <property type="molecule type" value="Genomic_DNA"/>
</dbReference>
<accession>A0ABP9M0I8</accession>
<dbReference type="InterPro" id="IPR008927">
    <property type="entry name" value="6-PGluconate_DH-like_C_sf"/>
</dbReference>
<keyword evidence="2" id="KW-0520">NAD</keyword>
<name>A0ABP9M0I8_9BURK</name>
<dbReference type="InterPro" id="IPR006115">
    <property type="entry name" value="6PGDH_NADP-bd"/>
</dbReference>
<evidence type="ECO:0000259" key="3">
    <source>
        <dbReference type="Pfam" id="PF03446"/>
    </source>
</evidence>